<feature type="transmembrane region" description="Helical" evidence="6">
    <location>
        <begin position="244"/>
        <end position="269"/>
    </location>
</feature>
<dbReference type="Pfam" id="PF02653">
    <property type="entry name" value="BPD_transp_2"/>
    <property type="match status" value="1"/>
</dbReference>
<feature type="transmembrane region" description="Helical" evidence="6">
    <location>
        <begin position="281"/>
        <end position="304"/>
    </location>
</feature>
<evidence type="ECO:0000256" key="6">
    <source>
        <dbReference type="SAM" id="Phobius"/>
    </source>
</evidence>
<comment type="subcellular location">
    <subcellularLocation>
        <location evidence="1">Cell membrane</location>
        <topology evidence="1">Multi-pass membrane protein</topology>
    </subcellularLocation>
</comment>
<dbReference type="Proteomes" id="UP000095765">
    <property type="component" value="Unassembled WGS sequence"/>
</dbReference>
<dbReference type="OrthoDB" id="9789927at2"/>
<gene>
    <name evidence="7" type="ORF">ERS852551_00836</name>
</gene>
<feature type="transmembrane region" description="Helical" evidence="6">
    <location>
        <begin position="209"/>
        <end position="232"/>
    </location>
</feature>
<evidence type="ECO:0000256" key="5">
    <source>
        <dbReference type="ARBA" id="ARBA00023136"/>
    </source>
</evidence>
<evidence type="ECO:0000256" key="2">
    <source>
        <dbReference type="ARBA" id="ARBA00022475"/>
    </source>
</evidence>
<keyword evidence="3 6" id="KW-0812">Transmembrane</keyword>
<dbReference type="PANTHER" id="PTHR30482">
    <property type="entry name" value="HIGH-AFFINITY BRANCHED-CHAIN AMINO ACID TRANSPORT SYSTEM PERMEASE"/>
    <property type="match status" value="1"/>
</dbReference>
<feature type="transmembrane region" description="Helical" evidence="6">
    <location>
        <begin position="79"/>
        <end position="101"/>
    </location>
</feature>
<dbReference type="RefSeq" id="WP_055244283.1">
    <property type="nucleotide sequence ID" value="NZ_CZBE01000004.1"/>
</dbReference>
<evidence type="ECO:0000313" key="8">
    <source>
        <dbReference type="Proteomes" id="UP000095765"/>
    </source>
</evidence>
<keyword evidence="5 6" id="KW-0472">Membrane</keyword>
<dbReference type="GO" id="GO:0005886">
    <property type="term" value="C:plasma membrane"/>
    <property type="evidence" value="ECO:0007669"/>
    <property type="project" value="UniProtKB-SubCell"/>
</dbReference>
<organism evidence="7 8">
    <name type="scientific">Anaerotruncus colihominis</name>
    <dbReference type="NCBI Taxonomy" id="169435"/>
    <lineage>
        <taxon>Bacteria</taxon>
        <taxon>Bacillati</taxon>
        <taxon>Bacillota</taxon>
        <taxon>Clostridia</taxon>
        <taxon>Eubacteriales</taxon>
        <taxon>Oscillospiraceae</taxon>
        <taxon>Anaerotruncus</taxon>
    </lineage>
</organism>
<accession>A0A174NC15</accession>
<evidence type="ECO:0000256" key="1">
    <source>
        <dbReference type="ARBA" id="ARBA00004651"/>
    </source>
</evidence>
<evidence type="ECO:0000256" key="4">
    <source>
        <dbReference type="ARBA" id="ARBA00022989"/>
    </source>
</evidence>
<dbReference type="EMBL" id="CZBE01000004">
    <property type="protein sequence ID" value="CUP44761.1"/>
    <property type="molecule type" value="Genomic_DNA"/>
</dbReference>
<keyword evidence="2" id="KW-1003">Cell membrane</keyword>
<reference evidence="7 8" key="1">
    <citation type="submission" date="2015-09" db="EMBL/GenBank/DDBJ databases">
        <authorList>
            <consortium name="Pathogen Informatics"/>
        </authorList>
    </citation>
    <scope>NUCLEOTIDE SEQUENCE [LARGE SCALE GENOMIC DNA]</scope>
    <source>
        <strain evidence="7 8">2789STDY5834939</strain>
    </source>
</reference>
<sequence length="324" mass="35536">MKRIKRAALCLLLIFLVVFPLSYDNAYVHILLSQTLVNIVIVMGLNFITGLTGQMNLGTAGIMGLGAYTAALFSTRLGVSPWIGFLLAIVMGLAIGWMLGYPSLRLKGVYLSLTTIGFSEIVRLILTNWVELTGGTMGVQGIPHISLFGYALDTSRKVYYLYLAAVVLLAFTAWRIVHSKWGRVFKAIRDNVEAVEACGIDIAKIKIQAFTLATVFGCLGGAMYAYLMGYLNPTTFTTDLSANYLIMMMIGGIGSVPSNILGTAMITLLPECLRFLGTNYWLYFSIIALLFAIFLPNGLVSLFGGEKNLGRFWMPKKQKSGRRA</sequence>
<dbReference type="InterPro" id="IPR043428">
    <property type="entry name" value="LivM-like"/>
</dbReference>
<evidence type="ECO:0000256" key="3">
    <source>
        <dbReference type="ARBA" id="ARBA00022692"/>
    </source>
</evidence>
<name>A0A174NC15_9FIRM</name>
<evidence type="ECO:0000313" key="7">
    <source>
        <dbReference type="EMBL" id="CUP44761.1"/>
    </source>
</evidence>
<feature type="transmembrane region" description="Helical" evidence="6">
    <location>
        <begin position="55"/>
        <end position="73"/>
    </location>
</feature>
<feature type="transmembrane region" description="Helical" evidence="6">
    <location>
        <begin position="159"/>
        <end position="177"/>
    </location>
</feature>
<dbReference type="CDD" id="cd06581">
    <property type="entry name" value="TM_PBP1_LivM_like"/>
    <property type="match status" value="1"/>
</dbReference>
<feature type="transmembrane region" description="Helical" evidence="6">
    <location>
        <begin position="108"/>
        <end position="126"/>
    </location>
</feature>
<dbReference type="PANTHER" id="PTHR30482:SF20">
    <property type="entry name" value="HIGH-AFFINITY BRANCHED-CHAIN AMINO ACID TRANSPORT SYSTEM PERMEASE PROTEIN LIVM"/>
    <property type="match status" value="1"/>
</dbReference>
<proteinExistence type="predicted"/>
<feature type="transmembrane region" description="Helical" evidence="6">
    <location>
        <begin position="30"/>
        <end position="48"/>
    </location>
</feature>
<dbReference type="AlphaFoldDB" id="A0A174NC15"/>
<keyword evidence="4 6" id="KW-1133">Transmembrane helix</keyword>
<dbReference type="GO" id="GO:0015658">
    <property type="term" value="F:branched-chain amino acid transmembrane transporter activity"/>
    <property type="evidence" value="ECO:0007669"/>
    <property type="project" value="InterPro"/>
</dbReference>
<dbReference type="InterPro" id="IPR001851">
    <property type="entry name" value="ABC_transp_permease"/>
</dbReference>
<protein>
    <submittedName>
        <fullName evidence="7">Leucine/isoleucine/valine transporter permease subunit</fullName>
    </submittedName>
</protein>